<evidence type="ECO:0000313" key="3">
    <source>
        <dbReference type="EMBL" id="GJT64657.1"/>
    </source>
</evidence>
<comment type="caution">
    <text evidence="3">The sequence shown here is derived from an EMBL/GenBank/DDBJ whole genome shotgun (WGS) entry which is preliminary data.</text>
</comment>
<keyword evidence="4" id="KW-1185">Reference proteome</keyword>
<evidence type="ECO:0008006" key="5">
    <source>
        <dbReference type="Google" id="ProtNLM"/>
    </source>
</evidence>
<gene>
    <name evidence="3" type="ORF">Tco_1016137</name>
</gene>
<evidence type="ECO:0000313" key="4">
    <source>
        <dbReference type="Proteomes" id="UP001151760"/>
    </source>
</evidence>
<dbReference type="EMBL" id="BQNB010017564">
    <property type="protein sequence ID" value="GJT64657.1"/>
    <property type="molecule type" value="Genomic_DNA"/>
</dbReference>
<sequence>MSTLTFADTHNLIAFLDKPAESDGFHKIIDFLNANQICYALMINPTIYTSCIKQFWIIAKVKIVNEEAQIQALVDGKRVIVTEKSIRRDLHLQDAEGTYCLSNATIFAKLERMGAKTTAWNEFSSTIASAIICLATNQPFNFSKYIFDNMVKNLEGGVKFLMYPRPGHKFSSRVTPLFPTMLAQPQKDVEVLLQEETPTEIVEDLSSGEKGEKETSTAQVPVGTASPEVTEVSTAAQNLVYIRRSASKAKDKGKAIMEEHEPLKKIKKRVQVQMSVDEELAKKIQKEEQARAMAEQEQERINFEAALEYHALKNKPVSVAQARKNMITYLINQGGYKQSYFKKMSYEDIRSIFKKVCDQVNTFIPKDSEFEKEVMKRQKLDEEEAVDYEKEKEELRMRLTVVPDEEEFVDPEILHAKFPIVDWESQSLGSMHVYKIIRADGNTSYHKHFESMLKSFDRQDLMVLHRLVMERFEDNTPEGYNLMLWGDLKILVDPKEDDDIWKNQH</sequence>
<protein>
    <recommendedName>
        <fullName evidence="5">Xylulose kinase-1</fullName>
    </recommendedName>
</protein>
<feature type="coiled-coil region" evidence="1">
    <location>
        <begin position="277"/>
        <end position="306"/>
    </location>
</feature>
<feature type="region of interest" description="Disordered" evidence="2">
    <location>
        <begin position="202"/>
        <end position="226"/>
    </location>
</feature>
<dbReference type="Proteomes" id="UP001151760">
    <property type="component" value="Unassembled WGS sequence"/>
</dbReference>
<keyword evidence="1" id="KW-0175">Coiled coil</keyword>
<accession>A0ABQ5FQ67</accession>
<reference evidence="3" key="1">
    <citation type="journal article" date="2022" name="Int. J. Mol. Sci.">
        <title>Draft Genome of Tanacetum Coccineum: Genomic Comparison of Closely Related Tanacetum-Family Plants.</title>
        <authorList>
            <person name="Yamashiro T."/>
            <person name="Shiraishi A."/>
            <person name="Nakayama K."/>
            <person name="Satake H."/>
        </authorList>
    </citation>
    <scope>NUCLEOTIDE SEQUENCE</scope>
</reference>
<evidence type="ECO:0000256" key="1">
    <source>
        <dbReference type="SAM" id="Coils"/>
    </source>
</evidence>
<reference evidence="3" key="2">
    <citation type="submission" date="2022-01" db="EMBL/GenBank/DDBJ databases">
        <authorList>
            <person name="Yamashiro T."/>
            <person name="Shiraishi A."/>
            <person name="Satake H."/>
            <person name="Nakayama K."/>
        </authorList>
    </citation>
    <scope>NUCLEOTIDE SEQUENCE</scope>
</reference>
<name>A0ABQ5FQ67_9ASTR</name>
<proteinExistence type="predicted"/>
<organism evidence="3 4">
    <name type="scientific">Tanacetum coccineum</name>
    <dbReference type="NCBI Taxonomy" id="301880"/>
    <lineage>
        <taxon>Eukaryota</taxon>
        <taxon>Viridiplantae</taxon>
        <taxon>Streptophyta</taxon>
        <taxon>Embryophyta</taxon>
        <taxon>Tracheophyta</taxon>
        <taxon>Spermatophyta</taxon>
        <taxon>Magnoliopsida</taxon>
        <taxon>eudicotyledons</taxon>
        <taxon>Gunneridae</taxon>
        <taxon>Pentapetalae</taxon>
        <taxon>asterids</taxon>
        <taxon>campanulids</taxon>
        <taxon>Asterales</taxon>
        <taxon>Asteraceae</taxon>
        <taxon>Asteroideae</taxon>
        <taxon>Anthemideae</taxon>
        <taxon>Anthemidinae</taxon>
        <taxon>Tanacetum</taxon>
    </lineage>
</organism>
<evidence type="ECO:0000256" key="2">
    <source>
        <dbReference type="SAM" id="MobiDB-lite"/>
    </source>
</evidence>